<proteinExistence type="predicted"/>
<feature type="chain" id="PRO_5045286084" description="Exotoxin" evidence="2">
    <location>
        <begin position="20"/>
        <end position="634"/>
    </location>
</feature>
<dbReference type="Pfam" id="PF09009">
    <property type="entry name" value="Exotox-A_cataly"/>
    <property type="match status" value="1"/>
</dbReference>
<evidence type="ECO:0000313" key="7">
    <source>
        <dbReference type="Proteomes" id="UP000675653"/>
    </source>
</evidence>
<feature type="domain" description="Exotoxin A middle" evidence="5">
    <location>
        <begin position="284"/>
        <end position="420"/>
    </location>
</feature>
<dbReference type="Pfam" id="PF09101">
    <property type="entry name" value="Exotox-A_bind"/>
    <property type="match status" value="1"/>
</dbReference>
<keyword evidence="7" id="KW-1185">Reference proteome</keyword>
<keyword evidence="2" id="KW-0732">Signal</keyword>
<evidence type="ECO:0008006" key="8">
    <source>
        <dbReference type="Google" id="ProtNLM"/>
    </source>
</evidence>
<sequence>MIKLAIGSVLLFFTQQASSAIKGDFEIFKECNEPCILSPSPGGVISTILPLSSSPSPNEEGLLFYSMTVEDRFGTGADDITTINVGDFAKITATQNYISEKAPLGAIKLDITTSNGVQTFTYNRRSTLFNINWAVPVGEDAPTSIKFSVDEIDDLRRIIDIPKIYSVEVDNETLKNWEGKGKVSFGVTNARQDIVVSWPSVQYGESPKQHHRQKRWSEWHTGKLLCFAVPYKAFYNYITQGNCDFGSMWEGTLYHLVAGNPKDTTMRNQPTKEPIEHRIHFSQDNALTALAAHTVCGVPLETLARSRKPRDGLDCMYQAQNIVSLYILTRLPFSSYVQFVGDLLNGVHIESADDDAINSLREIAINDNDGLVLASLGAAQSRYRDFSDHHPGVSIEQAQKADVLSLTCPYADKPCDTQNSENAHVNIEYPSGVTFFAEGDDVNFTLTGTTNWDENRLLLTHQRLLREGYVFVGYHGTNHDSARALTSAITVWQRGSGSAQDELWGGLYVSTDPEVAYGYALPASGSFGRNNRGAMLRVYIPSASLSRLHRTNTTLSPSVVEHVEGIIGHRMPLANSSITGPESEGGSDETLLGWDMAIRSVAIPSMIRGNTGMGEEVDVPNYEEKISPKPPYKE</sequence>
<evidence type="ECO:0000259" key="4">
    <source>
        <dbReference type="Pfam" id="PF09101"/>
    </source>
</evidence>
<accession>A0ABS5GWC0</accession>
<name>A0ABS5GWC0_9GAMM</name>
<dbReference type="RefSeq" id="WP_212514733.1">
    <property type="nucleotide sequence ID" value="NZ_CAWQDX010000102.1"/>
</dbReference>
<dbReference type="InterPro" id="IPR013320">
    <property type="entry name" value="ConA-like_dom_sf"/>
</dbReference>
<dbReference type="Gene3D" id="2.60.120.200">
    <property type="match status" value="1"/>
</dbReference>
<dbReference type="InterPro" id="IPR015185">
    <property type="entry name" value="Exotox-A_bind"/>
</dbReference>
<dbReference type="EMBL" id="JAGRZL010000075">
    <property type="protein sequence ID" value="MBR7631333.1"/>
    <property type="molecule type" value="Genomic_DNA"/>
</dbReference>
<evidence type="ECO:0000256" key="1">
    <source>
        <dbReference type="SAM" id="MobiDB-lite"/>
    </source>
</evidence>
<dbReference type="InterPro" id="IPR015099">
    <property type="entry name" value="Exotox-A_cataly_dom"/>
</dbReference>
<evidence type="ECO:0000259" key="3">
    <source>
        <dbReference type="Pfam" id="PF09009"/>
    </source>
</evidence>
<dbReference type="Proteomes" id="UP000675653">
    <property type="component" value="Unassembled WGS sequence"/>
</dbReference>
<reference evidence="6 7" key="1">
    <citation type="submission" date="2021-04" db="EMBL/GenBank/DDBJ databases">
        <title>Draft Genome of Aeromonas popoffii ID682, isolated from a natural water source in Idaho.</title>
        <authorList>
            <person name="Testerman T."/>
            <person name="Graf J."/>
        </authorList>
    </citation>
    <scope>NUCLEOTIDE SEQUENCE [LARGE SCALE GENOMIC DNA]</scope>
    <source>
        <strain evidence="6 7">ID682</strain>
    </source>
</reference>
<dbReference type="SUPFAM" id="SSF56864">
    <property type="entry name" value="Exotoxin A, middle domain"/>
    <property type="match status" value="1"/>
</dbReference>
<evidence type="ECO:0000313" key="6">
    <source>
        <dbReference type="EMBL" id="MBR7631333.1"/>
    </source>
</evidence>
<dbReference type="SUPFAM" id="SSF49899">
    <property type="entry name" value="Concanavalin A-like lectins/glucanases"/>
    <property type="match status" value="1"/>
</dbReference>
<dbReference type="InterPro" id="IPR036478">
    <property type="entry name" value="Exotox-A_middle_dom_sf"/>
</dbReference>
<protein>
    <recommendedName>
        <fullName evidence="8">Exotoxin</fullName>
    </recommendedName>
</protein>
<dbReference type="Gene3D" id="3.90.1350.10">
    <property type="entry name" value="Exotoxin A, middle domain"/>
    <property type="match status" value="1"/>
</dbReference>
<dbReference type="InterPro" id="IPR015186">
    <property type="entry name" value="Exotox-A_middle_dom"/>
</dbReference>
<feature type="signal peptide" evidence="2">
    <location>
        <begin position="1"/>
        <end position="19"/>
    </location>
</feature>
<gene>
    <name evidence="6" type="ORF">KAT72_20535</name>
</gene>
<feature type="region of interest" description="Disordered" evidence="1">
    <location>
        <begin position="609"/>
        <end position="634"/>
    </location>
</feature>
<evidence type="ECO:0000259" key="5">
    <source>
        <dbReference type="Pfam" id="PF09102"/>
    </source>
</evidence>
<dbReference type="Gene3D" id="3.90.175.10">
    <property type="entry name" value="Diphtheria Toxin, domain 1"/>
    <property type="match status" value="1"/>
</dbReference>
<feature type="compositionally biased region" description="Basic and acidic residues" evidence="1">
    <location>
        <begin position="622"/>
        <end position="634"/>
    </location>
</feature>
<dbReference type="CDD" id="cd01436">
    <property type="entry name" value="Dipth_tox_like"/>
    <property type="match status" value="1"/>
</dbReference>
<evidence type="ECO:0000256" key="2">
    <source>
        <dbReference type="SAM" id="SignalP"/>
    </source>
</evidence>
<dbReference type="SUPFAM" id="SSF56399">
    <property type="entry name" value="ADP-ribosylation"/>
    <property type="match status" value="1"/>
</dbReference>
<dbReference type="Pfam" id="PF09102">
    <property type="entry name" value="Exotox-A_target"/>
    <property type="match status" value="1"/>
</dbReference>
<organism evidence="6 7">
    <name type="scientific">Aeromonas popoffii</name>
    <dbReference type="NCBI Taxonomy" id="70856"/>
    <lineage>
        <taxon>Bacteria</taxon>
        <taxon>Pseudomonadati</taxon>
        <taxon>Pseudomonadota</taxon>
        <taxon>Gammaproteobacteria</taxon>
        <taxon>Aeromonadales</taxon>
        <taxon>Aeromonadaceae</taxon>
        <taxon>Aeromonas</taxon>
    </lineage>
</organism>
<feature type="domain" description="Exotoxin A binding" evidence="4">
    <location>
        <begin position="24"/>
        <end position="281"/>
    </location>
</feature>
<comment type="caution">
    <text evidence="6">The sequence shown here is derived from an EMBL/GenBank/DDBJ whole genome shotgun (WGS) entry which is preliminary data.</text>
</comment>
<feature type="domain" description="Exotoxin A catalytic" evidence="3">
    <location>
        <begin position="457"/>
        <end position="624"/>
    </location>
</feature>